<reference evidence="2 3" key="1">
    <citation type="submission" date="2016-08" db="EMBL/GenBank/DDBJ databases">
        <title>Draft genome sequence of Candidatus Piscirickettsia litoralis, from seawater.</title>
        <authorList>
            <person name="Wan X."/>
            <person name="Lee A.J."/>
            <person name="Hou S."/>
            <person name="Donachie S.P."/>
        </authorList>
    </citation>
    <scope>NUCLEOTIDE SEQUENCE [LARGE SCALE GENOMIC DNA]</scope>
    <source>
        <strain evidence="2 3">Y2</strain>
    </source>
</reference>
<dbReference type="Pfam" id="PF13333">
    <property type="entry name" value="rve_2"/>
    <property type="match status" value="1"/>
</dbReference>
<dbReference type="Gene3D" id="3.30.420.10">
    <property type="entry name" value="Ribonuclease H-like superfamily/Ribonuclease H"/>
    <property type="match status" value="1"/>
</dbReference>
<dbReference type="EMBL" id="MDTU01000001">
    <property type="protein sequence ID" value="ODN41846.1"/>
    <property type="molecule type" value="Genomic_DNA"/>
</dbReference>
<dbReference type="PROSITE" id="PS50994">
    <property type="entry name" value="INTEGRASE"/>
    <property type="match status" value="1"/>
</dbReference>
<dbReference type="InterPro" id="IPR036397">
    <property type="entry name" value="RNaseH_sf"/>
</dbReference>
<sequence>MSRKADCWDNSPMESFFRTLKTELIYQTRYKTRKEAEESIFEYIEMYYNRKRLHSSINYHTPAEYELVTDD</sequence>
<accession>A0ABX2ZZ28</accession>
<protein>
    <recommendedName>
        <fullName evidence="1">Integrase catalytic domain-containing protein</fullName>
    </recommendedName>
</protein>
<evidence type="ECO:0000313" key="3">
    <source>
        <dbReference type="Proteomes" id="UP000094329"/>
    </source>
</evidence>
<feature type="domain" description="Integrase catalytic" evidence="1">
    <location>
        <begin position="1"/>
        <end position="70"/>
    </location>
</feature>
<dbReference type="Proteomes" id="UP000094329">
    <property type="component" value="Unassembled WGS sequence"/>
</dbReference>
<keyword evidence="3" id="KW-1185">Reference proteome</keyword>
<evidence type="ECO:0000313" key="2">
    <source>
        <dbReference type="EMBL" id="ODN41846.1"/>
    </source>
</evidence>
<evidence type="ECO:0000259" key="1">
    <source>
        <dbReference type="PROSITE" id="PS50994"/>
    </source>
</evidence>
<dbReference type="SUPFAM" id="SSF53098">
    <property type="entry name" value="Ribonuclease H-like"/>
    <property type="match status" value="1"/>
</dbReference>
<dbReference type="InterPro" id="IPR012337">
    <property type="entry name" value="RNaseH-like_sf"/>
</dbReference>
<comment type="caution">
    <text evidence="2">The sequence shown here is derived from an EMBL/GenBank/DDBJ whole genome shotgun (WGS) entry which is preliminary data.</text>
</comment>
<dbReference type="InterPro" id="IPR050900">
    <property type="entry name" value="Transposase_IS3/IS150/IS904"/>
</dbReference>
<proteinExistence type="predicted"/>
<dbReference type="PANTHER" id="PTHR46889">
    <property type="entry name" value="TRANSPOSASE INSF FOR INSERTION SEQUENCE IS3B-RELATED"/>
    <property type="match status" value="1"/>
</dbReference>
<name>A0ABX2ZZ28_9GAMM</name>
<gene>
    <name evidence="2" type="ORF">BGC07_01230</name>
</gene>
<organism evidence="2 3">
    <name type="scientific">Piscirickettsia litoralis</name>
    <dbReference type="NCBI Taxonomy" id="1891921"/>
    <lineage>
        <taxon>Bacteria</taxon>
        <taxon>Pseudomonadati</taxon>
        <taxon>Pseudomonadota</taxon>
        <taxon>Gammaproteobacteria</taxon>
        <taxon>Thiotrichales</taxon>
        <taxon>Piscirickettsiaceae</taxon>
        <taxon>Piscirickettsia</taxon>
    </lineage>
</organism>
<dbReference type="PANTHER" id="PTHR46889:SF4">
    <property type="entry name" value="TRANSPOSASE INSO FOR INSERTION SEQUENCE ELEMENT IS911B-RELATED"/>
    <property type="match status" value="1"/>
</dbReference>
<dbReference type="InterPro" id="IPR001584">
    <property type="entry name" value="Integrase_cat-core"/>
</dbReference>